<accession>A0ABV7I5G3</accession>
<organism evidence="1 2">
    <name type="scientific">Ciceribacter thiooxidans</name>
    <dbReference type="NCBI Taxonomy" id="1969821"/>
    <lineage>
        <taxon>Bacteria</taxon>
        <taxon>Pseudomonadati</taxon>
        <taxon>Pseudomonadota</taxon>
        <taxon>Alphaproteobacteria</taxon>
        <taxon>Hyphomicrobiales</taxon>
        <taxon>Rhizobiaceae</taxon>
        <taxon>Ciceribacter</taxon>
    </lineage>
</organism>
<dbReference type="EMBL" id="JBHRTG010000019">
    <property type="protein sequence ID" value="MFC3165048.1"/>
    <property type="molecule type" value="Genomic_DNA"/>
</dbReference>
<dbReference type="Proteomes" id="UP001595647">
    <property type="component" value="Unassembled WGS sequence"/>
</dbReference>
<sequence>MNVRFHPLRSFRRAVGQIGTAVQASEEYSLAGAGGDAERRAHRNVSPAILNIPL</sequence>
<dbReference type="RefSeq" id="WP_182304758.1">
    <property type="nucleotide sequence ID" value="NZ_CP059896.1"/>
</dbReference>
<comment type="caution">
    <text evidence="1">The sequence shown here is derived from an EMBL/GenBank/DDBJ whole genome shotgun (WGS) entry which is preliminary data.</text>
</comment>
<proteinExistence type="predicted"/>
<reference evidence="2" key="1">
    <citation type="journal article" date="2019" name="Int. J. Syst. Evol. Microbiol.">
        <title>The Global Catalogue of Microorganisms (GCM) 10K type strain sequencing project: providing services to taxonomists for standard genome sequencing and annotation.</title>
        <authorList>
            <consortium name="The Broad Institute Genomics Platform"/>
            <consortium name="The Broad Institute Genome Sequencing Center for Infectious Disease"/>
            <person name="Wu L."/>
            <person name="Ma J."/>
        </authorList>
    </citation>
    <scope>NUCLEOTIDE SEQUENCE [LARGE SCALE GENOMIC DNA]</scope>
    <source>
        <strain evidence="2">KCTC 52231</strain>
    </source>
</reference>
<keyword evidence="2" id="KW-1185">Reference proteome</keyword>
<evidence type="ECO:0000313" key="1">
    <source>
        <dbReference type="EMBL" id="MFC3165048.1"/>
    </source>
</evidence>
<name>A0ABV7I5G3_9HYPH</name>
<evidence type="ECO:0000313" key="2">
    <source>
        <dbReference type="Proteomes" id="UP001595647"/>
    </source>
</evidence>
<protein>
    <submittedName>
        <fullName evidence="1">Uncharacterized protein</fullName>
    </submittedName>
</protein>
<gene>
    <name evidence="1" type="ORF">ACFOHV_17335</name>
</gene>